<feature type="region of interest" description="Disordered" evidence="1">
    <location>
        <begin position="96"/>
        <end position="126"/>
    </location>
</feature>
<organism evidence="2 3">
    <name type="scientific">Phanerochaete carnosa (strain HHB-10118-sp)</name>
    <name type="common">White-rot fungus</name>
    <name type="synonym">Peniophora carnosa</name>
    <dbReference type="NCBI Taxonomy" id="650164"/>
    <lineage>
        <taxon>Eukaryota</taxon>
        <taxon>Fungi</taxon>
        <taxon>Dikarya</taxon>
        <taxon>Basidiomycota</taxon>
        <taxon>Agaricomycotina</taxon>
        <taxon>Agaricomycetes</taxon>
        <taxon>Polyporales</taxon>
        <taxon>Phanerochaetaceae</taxon>
        <taxon>Phanerochaete</taxon>
    </lineage>
</organism>
<proteinExistence type="predicted"/>
<gene>
    <name evidence="2" type="ORF">PHACADRAFT_84753</name>
</gene>
<keyword evidence="3" id="KW-1185">Reference proteome</keyword>
<reference evidence="2 3" key="1">
    <citation type="journal article" date="2012" name="BMC Genomics">
        <title>Comparative genomics of the white-rot fungi, Phanerochaete carnosa and P. chrysosporium, to elucidate the genetic basis of the distinct wood types they colonize.</title>
        <authorList>
            <person name="Suzuki H."/>
            <person name="MacDonald J."/>
            <person name="Syed K."/>
            <person name="Salamov A."/>
            <person name="Hori C."/>
            <person name="Aerts A."/>
            <person name="Henrissat B."/>
            <person name="Wiebenga A."/>
            <person name="vanKuyk P.A."/>
            <person name="Barry K."/>
            <person name="Lindquist E."/>
            <person name="LaButti K."/>
            <person name="Lapidus A."/>
            <person name="Lucas S."/>
            <person name="Coutinho P."/>
            <person name="Gong Y."/>
            <person name="Samejima M."/>
            <person name="Mahadevan R."/>
            <person name="Abou-Zaid M."/>
            <person name="de Vries R.P."/>
            <person name="Igarashi K."/>
            <person name="Yadav J.S."/>
            <person name="Grigoriev I.V."/>
            <person name="Master E.R."/>
        </authorList>
    </citation>
    <scope>NUCLEOTIDE SEQUENCE [LARGE SCALE GENOMIC DNA]</scope>
    <source>
        <strain evidence="2 3">HHB-10118-sp</strain>
    </source>
</reference>
<protein>
    <submittedName>
        <fullName evidence="2">Uncharacterized protein</fullName>
    </submittedName>
</protein>
<dbReference type="KEGG" id="pco:PHACADRAFT_84753"/>
<feature type="region of interest" description="Disordered" evidence="1">
    <location>
        <begin position="14"/>
        <end position="36"/>
    </location>
</feature>
<feature type="compositionally biased region" description="Low complexity" evidence="1">
    <location>
        <begin position="155"/>
        <end position="169"/>
    </location>
</feature>
<dbReference type="HOGENOM" id="CLU_1390676_0_0_1"/>
<dbReference type="OrthoDB" id="3187054at2759"/>
<accession>K5W9N8</accession>
<evidence type="ECO:0000313" key="3">
    <source>
        <dbReference type="Proteomes" id="UP000008370"/>
    </source>
</evidence>
<dbReference type="STRING" id="650164.K5W9N8"/>
<name>K5W9N8_PHACS</name>
<dbReference type="AlphaFoldDB" id="K5W9N8"/>
<evidence type="ECO:0000256" key="1">
    <source>
        <dbReference type="SAM" id="MobiDB-lite"/>
    </source>
</evidence>
<evidence type="ECO:0000313" key="2">
    <source>
        <dbReference type="EMBL" id="EKM60673.1"/>
    </source>
</evidence>
<dbReference type="EMBL" id="JH930468">
    <property type="protein sequence ID" value="EKM60673.1"/>
    <property type="molecule type" value="Genomic_DNA"/>
</dbReference>
<dbReference type="RefSeq" id="XP_007390121.1">
    <property type="nucleotide sequence ID" value="XM_007390059.1"/>
</dbReference>
<sequence>MPLPTTCPCPRPILKKRYAPSSSDVPSTPSVLSPRDESAQLLSIDPSVLQPLVRFPSTSSLTRTFTAYSPSIYDRSPIVVTPNKCSLPARGCPGKTYLPGDAPTKSKADDGSPAGYSTAGRHLHPRAVRVQMPYGAADEDEELTPRALTSSGTHSHSLPPLVPDVSSSSESDESDGFSSPPLDSAPICKYPRFSLC</sequence>
<dbReference type="InParanoid" id="K5W9N8"/>
<dbReference type="GeneID" id="18920463"/>
<feature type="region of interest" description="Disordered" evidence="1">
    <location>
        <begin position="140"/>
        <end position="186"/>
    </location>
</feature>
<feature type="compositionally biased region" description="Low complexity" evidence="1">
    <location>
        <begin position="20"/>
        <end position="33"/>
    </location>
</feature>
<dbReference type="Proteomes" id="UP000008370">
    <property type="component" value="Unassembled WGS sequence"/>
</dbReference>